<feature type="compositionally biased region" description="Basic and acidic residues" evidence="1">
    <location>
        <begin position="1"/>
        <end position="15"/>
    </location>
</feature>
<dbReference type="EMBL" id="UFQT01003548">
    <property type="protein sequence ID" value="SSX35103.1"/>
    <property type="molecule type" value="Genomic_DNA"/>
</dbReference>
<proteinExistence type="predicted"/>
<reference evidence="2" key="1">
    <citation type="submission" date="2018-07" db="EMBL/GenBank/DDBJ databases">
        <authorList>
            <person name="Quirk P.G."/>
            <person name="Krulwich T.A."/>
        </authorList>
    </citation>
    <scope>NUCLEOTIDE SEQUENCE</scope>
</reference>
<name>A0A336N286_CULSO</name>
<evidence type="ECO:0000256" key="1">
    <source>
        <dbReference type="SAM" id="MobiDB-lite"/>
    </source>
</evidence>
<dbReference type="VEuPathDB" id="VectorBase:CSON009096"/>
<feature type="compositionally biased region" description="Basic and acidic residues" evidence="1">
    <location>
        <begin position="101"/>
        <end position="115"/>
    </location>
</feature>
<accession>A0A336N286</accession>
<organism evidence="2">
    <name type="scientific">Culicoides sonorensis</name>
    <name type="common">Biting midge</name>
    <dbReference type="NCBI Taxonomy" id="179676"/>
    <lineage>
        <taxon>Eukaryota</taxon>
        <taxon>Metazoa</taxon>
        <taxon>Ecdysozoa</taxon>
        <taxon>Arthropoda</taxon>
        <taxon>Hexapoda</taxon>
        <taxon>Insecta</taxon>
        <taxon>Pterygota</taxon>
        <taxon>Neoptera</taxon>
        <taxon>Endopterygota</taxon>
        <taxon>Diptera</taxon>
        <taxon>Nematocera</taxon>
        <taxon>Chironomoidea</taxon>
        <taxon>Ceratopogonidae</taxon>
        <taxon>Ceratopogoninae</taxon>
        <taxon>Culicoides</taxon>
        <taxon>Monoculicoides</taxon>
    </lineage>
</organism>
<gene>
    <name evidence="2" type="primary">CSON009096</name>
</gene>
<feature type="region of interest" description="Disordered" evidence="1">
    <location>
        <begin position="1"/>
        <end position="159"/>
    </location>
</feature>
<protein>
    <submittedName>
        <fullName evidence="2">CSON009096 protein</fullName>
    </submittedName>
</protein>
<sequence>MERKQVARKSYVDPHKRQKVVHASSTNGQDDLPIHSEEKEEDGETQVISSDEGEPNLDSSTDGPVMVENEENTRNESPSLDVDPDKETPTSTNDENLASPDKNDLENGEIIKDDSVQTSTVNGDDETIPDSTTETKNANELKTKSSEDPPSQVEDVTID</sequence>
<evidence type="ECO:0000313" key="2">
    <source>
        <dbReference type="EMBL" id="SSX35103.1"/>
    </source>
</evidence>
<dbReference type="AlphaFoldDB" id="A0A336N286"/>
<feature type="compositionally biased region" description="Basic and acidic residues" evidence="1">
    <location>
        <begin position="137"/>
        <end position="147"/>
    </location>
</feature>